<name>A0A540WJD9_9BACT</name>
<proteinExistence type="predicted"/>
<dbReference type="OrthoDB" id="5524333at2"/>
<evidence type="ECO:0008006" key="4">
    <source>
        <dbReference type="Google" id="ProtNLM"/>
    </source>
</evidence>
<dbReference type="PROSITE" id="PS51257">
    <property type="entry name" value="PROKAR_LIPOPROTEIN"/>
    <property type="match status" value="1"/>
</dbReference>
<dbReference type="Proteomes" id="UP000315369">
    <property type="component" value="Unassembled WGS sequence"/>
</dbReference>
<evidence type="ECO:0000313" key="2">
    <source>
        <dbReference type="EMBL" id="TQF09118.1"/>
    </source>
</evidence>
<keyword evidence="1" id="KW-0732">Signal</keyword>
<protein>
    <recommendedName>
        <fullName evidence="4">Lipoprotein</fullName>
    </recommendedName>
</protein>
<reference evidence="2 3" key="1">
    <citation type="submission" date="2019-06" db="EMBL/GenBank/DDBJ databases">
        <authorList>
            <person name="Livingstone P."/>
            <person name="Whitworth D."/>
        </authorList>
    </citation>
    <scope>NUCLEOTIDE SEQUENCE [LARGE SCALE GENOMIC DNA]</scope>
    <source>
        <strain evidence="2 3">AM401</strain>
    </source>
</reference>
<dbReference type="RefSeq" id="WP_141649022.1">
    <property type="nucleotide sequence ID" value="NZ_VIFM01000389.1"/>
</dbReference>
<sequence>MANQRSAVLYAAGWALLLGACGPALDDEASEYIEPPTAESPSRGDTVAEEDNAVSQATFGGHLGSALGSPVMTFNSCTANNEWRTTCGSGASPDMAYTWTVPVTGSYAFSTGGSPYDTVLEIRHAGDTGVVYACNDDRSSGGYTSHVVLRDLPKGRKLLVIIDGYEGDCGVGRLNIVGI</sequence>
<feature type="chain" id="PRO_5022040958" description="Lipoprotein" evidence="1">
    <location>
        <begin position="27"/>
        <end position="179"/>
    </location>
</feature>
<feature type="signal peptide" evidence="1">
    <location>
        <begin position="1"/>
        <end position="26"/>
    </location>
</feature>
<evidence type="ECO:0000313" key="3">
    <source>
        <dbReference type="Proteomes" id="UP000315369"/>
    </source>
</evidence>
<evidence type="ECO:0000256" key="1">
    <source>
        <dbReference type="SAM" id="SignalP"/>
    </source>
</evidence>
<comment type="caution">
    <text evidence="2">The sequence shown here is derived from an EMBL/GenBank/DDBJ whole genome shotgun (WGS) entry which is preliminary data.</text>
</comment>
<dbReference type="AlphaFoldDB" id="A0A540WJD9"/>
<dbReference type="EMBL" id="VIFM01000389">
    <property type="protein sequence ID" value="TQF09118.1"/>
    <property type="molecule type" value="Genomic_DNA"/>
</dbReference>
<organism evidence="2 3">
    <name type="scientific">Myxococcus llanfairpwllgwyngyllgogerychwyrndrobwllllantysiliogogogochensis</name>
    <dbReference type="NCBI Taxonomy" id="2590453"/>
    <lineage>
        <taxon>Bacteria</taxon>
        <taxon>Pseudomonadati</taxon>
        <taxon>Myxococcota</taxon>
        <taxon>Myxococcia</taxon>
        <taxon>Myxococcales</taxon>
        <taxon>Cystobacterineae</taxon>
        <taxon>Myxococcaceae</taxon>
        <taxon>Myxococcus</taxon>
    </lineage>
</organism>
<keyword evidence="3" id="KW-1185">Reference proteome</keyword>
<gene>
    <name evidence="2" type="ORF">FJV41_46275</name>
</gene>
<accession>A0A540WJD9</accession>